<keyword evidence="4" id="KW-1185">Reference proteome</keyword>
<dbReference type="Gene3D" id="3.40.50.2300">
    <property type="match status" value="1"/>
</dbReference>
<dbReference type="InterPro" id="IPR001789">
    <property type="entry name" value="Sig_transdc_resp-reg_receiver"/>
</dbReference>
<dbReference type="GO" id="GO:0000160">
    <property type="term" value="P:phosphorelay signal transduction system"/>
    <property type="evidence" value="ECO:0007669"/>
    <property type="project" value="InterPro"/>
</dbReference>
<feature type="domain" description="Response regulatory" evidence="2">
    <location>
        <begin position="17"/>
        <end position="134"/>
    </location>
</feature>
<dbReference type="AlphaFoldDB" id="A0A498RER0"/>
<dbReference type="RefSeq" id="WP_122629451.1">
    <property type="nucleotide sequence ID" value="NZ_UPPP01000094.1"/>
</dbReference>
<dbReference type="Proteomes" id="UP000277811">
    <property type="component" value="Unassembled WGS sequence"/>
</dbReference>
<dbReference type="PROSITE" id="PS50110">
    <property type="entry name" value="RESPONSE_REGULATORY"/>
    <property type="match status" value="1"/>
</dbReference>
<evidence type="ECO:0000256" key="1">
    <source>
        <dbReference type="PROSITE-ProRule" id="PRU00169"/>
    </source>
</evidence>
<reference evidence="3 4" key="1">
    <citation type="submission" date="2018-06" db="EMBL/GenBank/DDBJ databases">
        <authorList>
            <person name="Strepis N."/>
        </authorList>
    </citation>
    <scope>NUCLEOTIDE SEQUENCE [LARGE SCALE GENOMIC DNA]</scope>
    <source>
        <strain evidence="3">LUCI</strain>
    </source>
</reference>
<feature type="modified residue" description="4-aspartylphosphate" evidence="1">
    <location>
        <position position="69"/>
    </location>
</feature>
<dbReference type="SMART" id="SM00448">
    <property type="entry name" value="REC"/>
    <property type="match status" value="1"/>
</dbReference>
<dbReference type="OrthoDB" id="1684633at2"/>
<evidence type="ECO:0000259" key="2">
    <source>
        <dbReference type="PROSITE" id="PS50110"/>
    </source>
</evidence>
<dbReference type="SUPFAM" id="SSF52172">
    <property type="entry name" value="CheY-like"/>
    <property type="match status" value="1"/>
</dbReference>
<evidence type="ECO:0000313" key="4">
    <source>
        <dbReference type="Proteomes" id="UP000277811"/>
    </source>
</evidence>
<dbReference type="EMBL" id="UPPP01000094">
    <property type="protein sequence ID" value="VBB08573.1"/>
    <property type="molecule type" value="Genomic_DNA"/>
</dbReference>
<dbReference type="InterPro" id="IPR011006">
    <property type="entry name" value="CheY-like_superfamily"/>
</dbReference>
<dbReference type="Pfam" id="PF00072">
    <property type="entry name" value="Response_reg"/>
    <property type="match status" value="1"/>
</dbReference>
<name>A0A498RER0_9FIRM</name>
<evidence type="ECO:0000313" key="3">
    <source>
        <dbReference type="EMBL" id="VBB08573.1"/>
    </source>
</evidence>
<sequence length="218" mass="24398">MDEKLRDRIMQAYGQAQILVVDDATFARLIITRELTDMGFDGRQIHQAGSGEAALEKIKEKLFDLVILDITMKGVDGIAVLKAVRRAQPATKIIMCSCRNSEDIIKTCVRFGIDAFIVKPCTLEILQKALHRIAVGSAQEDAMNWHAHCHVCDQKMIEVNAKDMVSFYCPKNCMKLGPWPTVLVNQNELDRVYGKAKRIGFLHLGNEGIKADVSVLKL</sequence>
<dbReference type="PANTHER" id="PTHR43228">
    <property type="entry name" value="TWO-COMPONENT RESPONSE REGULATOR"/>
    <property type="match status" value="1"/>
</dbReference>
<protein>
    <recommendedName>
        <fullName evidence="2">Response regulatory domain-containing protein</fullName>
    </recommendedName>
</protein>
<accession>A0A498RER0</accession>
<dbReference type="PANTHER" id="PTHR43228:SF1">
    <property type="entry name" value="TWO-COMPONENT RESPONSE REGULATOR ARR22"/>
    <property type="match status" value="1"/>
</dbReference>
<organism evidence="3 4">
    <name type="scientific">Lucifera butyrica</name>
    <dbReference type="NCBI Taxonomy" id="1351585"/>
    <lineage>
        <taxon>Bacteria</taxon>
        <taxon>Bacillati</taxon>
        <taxon>Bacillota</taxon>
        <taxon>Negativicutes</taxon>
        <taxon>Veillonellales</taxon>
        <taxon>Veillonellaceae</taxon>
        <taxon>Lucifera</taxon>
    </lineage>
</organism>
<gene>
    <name evidence="3" type="ORF">LUCI_3851</name>
</gene>
<proteinExistence type="predicted"/>
<keyword evidence="1" id="KW-0597">Phosphoprotein</keyword>
<dbReference type="InterPro" id="IPR052048">
    <property type="entry name" value="ST_Response_Regulator"/>
</dbReference>